<keyword evidence="5" id="KW-0808">Transferase</keyword>
<feature type="transmembrane region" description="Helical" evidence="10">
    <location>
        <begin position="312"/>
        <end position="330"/>
    </location>
</feature>
<feature type="transmembrane region" description="Helical" evidence="10">
    <location>
        <begin position="178"/>
        <end position="206"/>
    </location>
</feature>
<evidence type="ECO:0000256" key="10">
    <source>
        <dbReference type="SAM" id="Phobius"/>
    </source>
</evidence>
<organism evidence="11 13">
    <name type="scientific">Mastigocoleus testarum BC008</name>
    <dbReference type="NCBI Taxonomy" id="371196"/>
    <lineage>
        <taxon>Bacteria</taxon>
        <taxon>Bacillati</taxon>
        <taxon>Cyanobacteriota</taxon>
        <taxon>Cyanophyceae</taxon>
        <taxon>Nostocales</taxon>
        <taxon>Hapalosiphonaceae</taxon>
        <taxon>Mastigocoleus</taxon>
    </lineage>
</organism>
<evidence type="ECO:0000256" key="6">
    <source>
        <dbReference type="ARBA" id="ARBA00022692"/>
    </source>
</evidence>
<evidence type="ECO:0000313" key="12">
    <source>
        <dbReference type="EMBL" id="KST70190.1"/>
    </source>
</evidence>
<evidence type="ECO:0000256" key="8">
    <source>
        <dbReference type="ARBA" id="ARBA00022989"/>
    </source>
</evidence>
<dbReference type="UniPathway" id="UPA00196"/>
<dbReference type="PANTHER" id="PTHR12468:SF2">
    <property type="entry name" value="GPI MANNOSYLTRANSFERASE 2"/>
    <property type="match status" value="1"/>
</dbReference>
<keyword evidence="9 10" id="KW-0472">Membrane</keyword>
<dbReference type="RefSeq" id="WP_027845414.1">
    <property type="nucleotide sequence ID" value="NZ_LMTZ01000002.1"/>
</dbReference>
<dbReference type="EMBL" id="LMTZ01000002">
    <property type="protein sequence ID" value="KST70190.1"/>
    <property type="molecule type" value="Genomic_DNA"/>
</dbReference>
<dbReference type="PANTHER" id="PTHR12468">
    <property type="entry name" value="GPI MANNOSYLTRANSFERASE 2"/>
    <property type="match status" value="1"/>
</dbReference>
<feature type="transmembrane region" description="Helical" evidence="10">
    <location>
        <begin position="374"/>
        <end position="392"/>
    </location>
</feature>
<keyword evidence="3" id="KW-0337">GPI-anchor biosynthesis</keyword>
<feature type="transmembrane region" description="Helical" evidence="10">
    <location>
        <begin position="398"/>
        <end position="418"/>
    </location>
</feature>
<gene>
    <name evidence="11" type="ORF">BC008_27065</name>
    <name evidence="12" type="ORF">BC008_36670</name>
</gene>
<dbReference type="EMBL" id="LMTZ01000093">
    <property type="protein sequence ID" value="KST66852.1"/>
    <property type="molecule type" value="Genomic_DNA"/>
</dbReference>
<feature type="transmembrane region" description="Helical" evidence="10">
    <location>
        <begin position="350"/>
        <end position="367"/>
    </location>
</feature>
<comment type="pathway">
    <text evidence="2">Glycolipid biosynthesis; glycosylphosphatidylinositol-anchor biosynthesis.</text>
</comment>
<keyword evidence="7" id="KW-0256">Endoplasmic reticulum</keyword>
<evidence type="ECO:0000256" key="1">
    <source>
        <dbReference type="ARBA" id="ARBA00004477"/>
    </source>
</evidence>
<dbReference type="GO" id="GO:0016020">
    <property type="term" value="C:membrane"/>
    <property type="evidence" value="ECO:0007669"/>
    <property type="project" value="GOC"/>
</dbReference>
<name>A0A0V7ZQ51_9CYAN</name>
<feature type="transmembrane region" description="Helical" evidence="10">
    <location>
        <begin position="213"/>
        <end position="232"/>
    </location>
</feature>
<dbReference type="GO" id="GO:0006506">
    <property type="term" value="P:GPI anchor biosynthetic process"/>
    <property type="evidence" value="ECO:0007669"/>
    <property type="project" value="UniProtKB-UniPathway"/>
</dbReference>
<evidence type="ECO:0000313" key="13">
    <source>
        <dbReference type="Proteomes" id="UP000053372"/>
    </source>
</evidence>
<accession>A0A0V7ZQ51</accession>
<evidence type="ECO:0000313" key="11">
    <source>
        <dbReference type="EMBL" id="KST66852.1"/>
    </source>
</evidence>
<protein>
    <recommendedName>
        <fullName evidence="14">Glycosyltransferase RgtA/B/C/D-like domain-containing protein</fullName>
    </recommendedName>
</protein>
<evidence type="ECO:0000256" key="2">
    <source>
        <dbReference type="ARBA" id="ARBA00004687"/>
    </source>
</evidence>
<comment type="subcellular location">
    <subcellularLocation>
        <location evidence="1">Endoplasmic reticulum membrane</location>
        <topology evidence="1">Multi-pass membrane protein</topology>
    </subcellularLocation>
</comment>
<feature type="transmembrane region" description="Helical" evidence="10">
    <location>
        <begin position="283"/>
        <end position="300"/>
    </location>
</feature>
<evidence type="ECO:0000256" key="5">
    <source>
        <dbReference type="ARBA" id="ARBA00022679"/>
    </source>
</evidence>
<dbReference type="AlphaFoldDB" id="A0A0V7ZQ51"/>
<evidence type="ECO:0000256" key="7">
    <source>
        <dbReference type="ARBA" id="ARBA00022824"/>
    </source>
</evidence>
<evidence type="ECO:0000256" key="4">
    <source>
        <dbReference type="ARBA" id="ARBA00022676"/>
    </source>
</evidence>
<dbReference type="GO" id="GO:0031501">
    <property type="term" value="C:mannosyltransferase complex"/>
    <property type="evidence" value="ECO:0007669"/>
    <property type="project" value="TreeGrafter"/>
</dbReference>
<feature type="transmembrane region" description="Helical" evidence="10">
    <location>
        <begin position="137"/>
        <end position="158"/>
    </location>
</feature>
<dbReference type="InterPro" id="IPR007315">
    <property type="entry name" value="PIG-V/Gpi18"/>
</dbReference>
<dbReference type="GO" id="GO:0000009">
    <property type="term" value="F:alpha-1,6-mannosyltransferase activity"/>
    <property type="evidence" value="ECO:0007669"/>
    <property type="project" value="InterPro"/>
</dbReference>
<feature type="transmembrane region" description="Helical" evidence="10">
    <location>
        <begin position="107"/>
        <end position="128"/>
    </location>
</feature>
<sequence>MVQIQLFGRKFLWTNDILFPGAIWLSSRLLVWIIMLYVAPNLPAPPGGVSPQFGWEVFNFWDSGHYYNIATNGYEFANDGGEHNVAFFPLFPLVLRGLMILGLRFEIAGMLVNNLSFCLACYCLYFWIKHHNGTKAAIWTIAVLAWVPASMFAGVIYTEGLYLFLSIAALQAFDRKQYIWTALWGAMATATRPTGIALVPTFIITAWKQRKPIGAYFAGFATAIGLLLYSLYCAIQFGEPLAFIIAQKGWRDSLGFEWQSWLKMLVQIVAGTSNWKHGSIQDPWHPILFTLIITLGYLLWRSRSKVGTEKVGSGIIVLTFLLWLLAGDPLVNTMATIGSSYLLWHLRQELSTITVIYGWCGLGLLFASGSTMSLSRLSYGIVSTSLVLGILLSRYSRWGYLSLSFFAIILASLSVRFTQQLWVG</sequence>
<feature type="transmembrane region" description="Helical" evidence="10">
    <location>
        <begin position="21"/>
        <end position="39"/>
    </location>
</feature>
<keyword evidence="13" id="KW-1185">Reference proteome</keyword>
<dbReference type="Pfam" id="PF04188">
    <property type="entry name" value="Mannosyl_trans2"/>
    <property type="match status" value="1"/>
</dbReference>
<evidence type="ECO:0008006" key="14">
    <source>
        <dbReference type="Google" id="ProtNLM"/>
    </source>
</evidence>
<reference evidence="11 13" key="1">
    <citation type="journal article" date="2015" name="Genome Announc.">
        <title>Draft Genome of the Euendolithic (true boring) Cyanobacterium Mastigocoleus testarum strain BC008.</title>
        <authorList>
            <person name="Guida B.S."/>
            <person name="Garcia-Pichel F."/>
        </authorList>
    </citation>
    <scope>NUCLEOTIDE SEQUENCE [LARGE SCALE GENOMIC DNA]</scope>
    <source>
        <strain evidence="11 13">BC008</strain>
    </source>
</reference>
<dbReference type="OrthoDB" id="151635at2"/>
<dbReference type="Proteomes" id="UP000053372">
    <property type="component" value="Unassembled WGS sequence"/>
</dbReference>
<comment type="caution">
    <text evidence="11">The sequence shown here is derived from an EMBL/GenBank/DDBJ whole genome shotgun (WGS) entry which is preliminary data.</text>
</comment>
<proteinExistence type="predicted"/>
<keyword evidence="6 10" id="KW-0812">Transmembrane</keyword>
<evidence type="ECO:0000256" key="9">
    <source>
        <dbReference type="ARBA" id="ARBA00023136"/>
    </source>
</evidence>
<keyword evidence="8 10" id="KW-1133">Transmembrane helix</keyword>
<evidence type="ECO:0000256" key="3">
    <source>
        <dbReference type="ARBA" id="ARBA00022502"/>
    </source>
</evidence>
<keyword evidence="4" id="KW-0328">Glycosyltransferase</keyword>
<dbReference type="GO" id="GO:0004376">
    <property type="term" value="F:GPI mannosyltransferase activity"/>
    <property type="evidence" value="ECO:0007669"/>
    <property type="project" value="InterPro"/>
</dbReference>